<evidence type="ECO:0000313" key="3">
    <source>
        <dbReference type="EMBL" id="OKL55466.1"/>
    </source>
</evidence>
<comment type="caution">
    <text evidence="3">The sequence shown here is derived from an EMBL/GenBank/DDBJ whole genome shotgun (WGS) entry which is preliminary data.</text>
</comment>
<proteinExistence type="predicted"/>
<dbReference type="PANTHER" id="PTHR37534:SF2">
    <property type="entry name" value="N-ACETYLTRANSFERASE DOMAIN-CONTAINING PROTEIN"/>
    <property type="match status" value="1"/>
</dbReference>
<dbReference type="STRING" id="1441469.A0A1Q5Q6J5"/>
<dbReference type="PANTHER" id="PTHR37534">
    <property type="entry name" value="TRANSCRIPTIONAL ACTIVATOR PROTEIN UGA3"/>
    <property type="match status" value="1"/>
</dbReference>
<dbReference type="Proteomes" id="UP000214365">
    <property type="component" value="Unassembled WGS sequence"/>
</dbReference>
<keyword evidence="4" id="KW-1185">Reference proteome</keyword>
<dbReference type="OrthoDB" id="4226462at2759"/>
<evidence type="ECO:0000256" key="1">
    <source>
        <dbReference type="ARBA" id="ARBA00023242"/>
    </source>
</evidence>
<feature type="compositionally biased region" description="Polar residues" evidence="2">
    <location>
        <begin position="85"/>
        <end position="103"/>
    </location>
</feature>
<evidence type="ECO:0008006" key="5">
    <source>
        <dbReference type="Google" id="ProtNLM"/>
    </source>
</evidence>
<dbReference type="GO" id="GO:0045944">
    <property type="term" value="P:positive regulation of transcription by RNA polymerase II"/>
    <property type="evidence" value="ECO:0007669"/>
    <property type="project" value="TreeGrafter"/>
</dbReference>
<keyword evidence="1" id="KW-0539">Nucleus</keyword>
<dbReference type="GO" id="GO:0003700">
    <property type="term" value="F:DNA-binding transcription factor activity"/>
    <property type="evidence" value="ECO:0007669"/>
    <property type="project" value="TreeGrafter"/>
</dbReference>
<name>A0A1Q5Q6J5_TALAT</name>
<accession>A0A1Q5Q6J5</accession>
<evidence type="ECO:0000313" key="4">
    <source>
        <dbReference type="Proteomes" id="UP000214365"/>
    </source>
</evidence>
<dbReference type="GO" id="GO:0005634">
    <property type="term" value="C:nucleus"/>
    <property type="evidence" value="ECO:0007669"/>
    <property type="project" value="TreeGrafter"/>
</dbReference>
<dbReference type="GO" id="GO:0000976">
    <property type="term" value="F:transcription cis-regulatory region binding"/>
    <property type="evidence" value="ECO:0007669"/>
    <property type="project" value="TreeGrafter"/>
</dbReference>
<reference evidence="3 4" key="1">
    <citation type="submission" date="2015-06" db="EMBL/GenBank/DDBJ databases">
        <title>Talaromyces atroroseus IBT 11181 draft genome.</title>
        <authorList>
            <person name="Rasmussen K.B."/>
            <person name="Rasmussen S."/>
            <person name="Petersen B."/>
            <person name="Sicheritz-Ponten T."/>
            <person name="Mortensen U.H."/>
            <person name="Thrane U."/>
        </authorList>
    </citation>
    <scope>NUCLEOTIDE SEQUENCE [LARGE SCALE GENOMIC DNA]</scope>
    <source>
        <strain evidence="3 4">IBT 11181</strain>
    </source>
</reference>
<dbReference type="EMBL" id="LFMY01000021">
    <property type="protein sequence ID" value="OKL55466.1"/>
    <property type="molecule type" value="Genomic_DNA"/>
</dbReference>
<protein>
    <recommendedName>
        <fullName evidence="5">ARCA protein</fullName>
    </recommendedName>
</protein>
<organism evidence="3 4">
    <name type="scientific">Talaromyces atroroseus</name>
    <dbReference type="NCBI Taxonomy" id="1441469"/>
    <lineage>
        <taxon>Eukaryota</taxon>
        <taxon>Fungi</taxon>
        <taxon>Dikarya</taxon>
        <taxon>Ascomycota</taxon>
        <taxon>Pezizomycotina</taxon>
        <taxon>Eurotiomycetes</taxon>
        <taxon>Eurotiomycetidae</taxon>
        <taxon>Eurotiales</taxon>
        <taxon>Trichocomaceae</taxon>
        <taxon>Talaromyces</taxon>
        <taxon>Talaromyces sect. Trachyspermi</taxon>
    </lineage>
</organism>
<sequence length="596" mass="67877">MIVTERNQYVVDVSKHSHPAFGACPKSASVTAQVPSMMPTLLRTNSGRLVQDLADHRSVVNYEYVDETADIASWYTTDSPYLSQNRRLSSESDQQPTSQSCTPDQGGPTDIGQASPQKGRHVCKEQKCDGKSLEVSSDNAYSVAPYSPICPRSNYSLPGLKEDTLQPSINNQPILSGSQFTLQEACLMRYFVTELAHWFDLCDSKRHFELTVPQRAMCSATLRNAIYTTSARHITRVKKYYVGDQIKYHNNVLSNLKPETALSYHNRCIEHLVSLSDDPMQVNDENLLAAAVILRFYEEVDVPFIDDDNENGLRGIRVFLHPEDISPTTDRSLRHAAYWIALRQEILTAFSKQRPFRLPLEPCKHYRTFDPADDYVWANRLVLHCADVLHYCFGAEKEMTNRDPMEYTPGILLAMERTDTPTKPSDTEPSDRLEKYDDLVAFETLWTEYGPSSFNPIYSREPDRFRGDIFPQYWYLNNCHVTGIQHLELARILLMAHNPRLPRLGLNHRIAMSSVDRDIKETVLRLCGMAVSNSHCPPTIVTAGVAIALCGDKFTERVEQEALLGILYKLDDEYGWPTQEIFKSLREAWGWIEEAC</sequence>
<feature type="region of interest" description="Disordered" evidence="2">
    <location>
        <begin position="85"/>
        <end position="120"/>
    </location>
</feature>
<dbReference type="GeneID" id="31009078"/>
<evidence type="ECO:0000256" key="2">
    <source>
        <dbReference type="SAM" id="MobiDB-lite"/>
    </source>
</evidence>
<gene>
    <name evidence="3" type="ORF">UA08_09322</name>
</gene>
<dbReference type="RefSeq" id="XP_020115587.1">
    <property type="nucleotide sequence ID" value="XM_020265252.1"/>
</dbReference>
<dbReference type="AlphaFoldDB" id="A0A1Q5Q6J5"/>